<dbReference type="EMBL" id="JAJEQF010000003">
    <property type="protein sequence ID" value="MCC2166534.1"/>
    <property type="molecule type" value="Genomic_DNA"/>
</dbReference>
<feature type="compositionally biased region" description="Basic and acidic residues" evidence="1">
    <location>
        <begin position="1"/>
        <end position="10"/>
    </location>
</feature>
<name>A0AAE3DLM7_9FIRM</name>
<proteinExistence type="predicted"/>
<protein>
    <submittedName>
        <fullName evidence="2">Uncharacterized protein</fullName>
    </submittedName>
</protein>
<accession>A0AAE3DLM7</accession>
<feature type="compositionally biased region" description="Polar residues" evidence="1">
    <location>
        <begin position="12"/>
        <end position="27"/>
    </location>
</feature>
<evidence type="ECO:0000313" key="3">
    <source>
        <dbReference type="Proteomes" id="UP001199355"/>
    </source>
</evidence>
<evidence type="ECO:0000256" key="1">
    <source>
        <dbReference type="SAM" id="MobiDB-lite"/>
    </source>
</evidence>
<sequence length="59" mass="6457">MASSEKDRGNAFKQSLKVNVPQGQAKSSGKKNAFNNSPSKGQRERTRSQSQTKSKGMSR</sequence>
<reference evidence="2 3" key="1">
    <citation type="submission" date="2021-10" db="EMBL/GenBank/DDBJ databases">
        <title>Anaerobic single-cell dispensing facilitates the cultivation of human gut bacteria.</title>
        <authorList>
            <person name="Afrizal A."/>
        </authorList>
    </citation>
    <scope>NUCLEOTIDE SEQUENCE [LARGE SCALE GENOMIC DNA]</scope>
    <source>
        <strain evidence="2 3">CLA-AA-H244</strain>
    </source>
</reference>
<dbReference type="AlphaFoldDB" id="A0AAE3DLM7"/>
<dbReference type="Proteomes" id="UP001199355">
    <property type="component" value="Unassembled WGS sequence"/>
</dbReference>
<keyword evidence="3" id="KW-1185">Reference proteome</keyword>
<evidence type="ECO:0000313" key="2">
    <source>
        <dbReference type="EMBL" id="MCC2166534.1"/>
    </source>
</evidence>
<organism evidence="2 3">
    <name type="scientific">Gallintestinimicrobium propionicum</name>
    <dbReference type="NCBI Taxonomy" id="2981770"/>
    <lineage>
        <taxon>Bacteria</taxon>
        <taxon>Bacillati</taxon>
        <taxon>Bacillota</taxon>
        <taxon>Clostridia</taxon>
        <taxon>Lachnospirales</taxon>
        <taxon>Lachnospiraceae</taxon>
        <taxon>Gallintestinimicrobium</taxon>
    </lineage>
</organism>
<feature type="region of interest" description="Disordered" evidence="1">
    <location>
        <begin position="1"/>
        <end position="59"/>
    </location>
</feature>
<feature type="compositionally biased region" description="Polar residues" evidence="1">
    <location>
        <begin position="48"/>
        <end position="59"/>
    </location>
</feature>
<gene>
    <name evidence="2" type="ORF">LKD45_02260</name>
</gene>
<dbReference type="RefSeq" id="WP_308727629.1">
    <property type="nucleotide sequence ID" value="NZ_JAJEQF010000003.1"/>
</dbReference>
<comment type="caution">
    <text evidence="2">The sequence shown here is derived from an EMBL/GenBank/DDBJ whole genome shotgun (WGS) entry which is preliminary data.</text>
</comment>